<evidence type="ECO:0000259" key="4">
    <source>
        <dbReference type="PROSITE" id="PS51898"/>
    </source>
</evidence>
<dbReference type="Gene3D" id="1.10.150.130">
    <property type="match status" value="1"/>
</dbReference>
<evidence type="ECO:0000256" key="2">
    <source>
        <dbReference type="ARBA" id="ARBA00023125"/>
    </source>
</evidence>
<keyword evidence="3" id="KW-0233">DNA recombination</keyword>
<feature type="domain" description="Tyr recombinase" evidence="4">
    <location>
        <begin position="159"/>
        <end position="350"/>
    </location>
</feature>
<dbReference type="InterPro" id="IPR058717">
    <property type="entry name" value="Phage_L5_Integrase_N"/>
</dbReference>
<evidence type="ECO:0000313" key="6">
    <source>
        <dbReference type="Proteomes" id="UP001499882"/>
    </source>
</evidence>
<keyword evidence="2" id="KW-0238">DNA-binding</keyword>
<comment type="similarity">
    <text evidence="1">Belongs to the 'phage' integrase family.</text>
</comment>
<sequence length="372" mass="40904">MTGSIAKRTNGKWRARYRDETGKEHSRHFDRKIDAQRWLDQVTSTVVTGTYADPRAGRITFSAYFGEWSARQIWAPGTVLAMSLAARSVPFAAKPMKSVRHSDVETWIKQMNAAGLAPGTVKTRFVNIRSVFRAAMKDRVIGSDPTDGVRLPRRRRADVAMSVPTPEEVGQLMAVADERFQPFIALCAFAGLRLGEAAGVRLGDIDFLRKSMKVSRQIQRVNGGAIDVRAPKYGSERVVYLADSLVNVFAEYVAAYGTTGKERWLFAGEGDGPPHQNTVGYWWRKTLRDAGLSGIKLHDLRHFYASGLIAAGCDVVTVQRSLGHAKATTTLNTYAHLWPTAEDRTRKAAESIMSASLGTRATRAVGDASAAE</sequence>
<accession>A0ABP8ZI74</accession>
<dbReference type="InterPro" id="IPR002104">
    <property type="entry name" value="Integrase_catalytic"/>
</dbReference>
<dbReference type="Pfam" id="PF00589">
    <property type="entry name" value="Phage_integrase"/>
    <property type="match status" value="1"/>
</dbReference>
<dbReference type="InterPro" id="IPR013762">
    <property type="entry name" value="Integrase-like_cat_sf"/>
</dbReference>
<evidence type="ECO:0000256" key="3">
    <source>
        <dbReference type="ARBA" id="ARBA00023172"/>
    </source>
</evidence>
<dbReference type="Gene3D" id="1.10.443.10">
    <property type="entry name" value="Intergrase catalytic core"/>
    <property type="match status" value="1"/>
</dbReference>
<name>A0ABP8ZI74_9ACTN</name>
<evidence type="ECO:0000256" key="1">
    <source>
        <dbReference type="ARBA" id="ARBA00008857"/>
    </source>
</evidence>
<dbReference type="CDD" id="cd01189">
    <property type="entry name" value="INT_ICEBs1_C_like"/>
    <property type="match status" value="1"/>
</dbReference>
<dbReference type="InterPro" id="IPR050090">
    <property type="entry name" value="Tyrosine_recombinase_XerCD"/>
</dbReference>
<proteinExistence type="inferred from homology"/>
<comment type="caution">
    <text evidence="5">The sequence shown here is derived from an EMBL/GenBank/DDBJ whole genome shotgun (WGS) entry which is preliminary data.</text>
</comment>
<dbReference type="PANTHER" id="PTHR30349:SF64">
    <property type="entry name" value="PROPHAGE INTEGRASE INTD-RELATED"/>
    <property type="match status" value="1"/>
</dbReference>
<keyword evidence="6" id="KW-1185">Reference proteome</keyword>
<evidence type="ECO:0000313" key="5">
    <source>
        <dbReference type="EMBL" id="GAA4757314.1"/>
    </source>
</evidence>
<dbReference type="PANTHER" id="PTHR30349">
    <property type="entry name" value="PHAGE INTEGRASE-RELATED"/>
    <property type="match status" value="1"/>
</dbReference>
<dbReference type="InterPro" id="IPR011010">
    <property type="entry name" value="DNA_brk_join_enz"/>
</dbReference>
<reference evidence="6" key="1">
    <citation type="journal article" date="2019" name="Int. J. Syst. Evol. Microbiol.">
        <title>The Global Catalogue of Microorganisms (GCM) 10K type strain sequencing project: providing services to taxonomists for standard genome sequencing and annotation.</title>
        <authorList>
            <consortium name="The Broad Institute Genomics Platform"/>
            <consortium name="The Broad Institute Genome Sequencing Center for Infectious Disease"/>
            <person name="Wu L."/>
            <person name="Ma J."/>
        </authorList>
    </citation>
    <scope>NUCLEOTIDE SEQUENCE [LARGE SCALE GENOMIC DNA]</scope>
    <source>
        <strain evidence="6">JCM 18532</strain>
    </source>
</reference>
<gene>
    <name evidence="5" type="ORF">GCM10023350_48640</name>
</gene>
<dbReference type="RefSeq" id="WP_345529708.1">
    <property type="nucleotide sequence ID" value="NZ_BAABKN010000034.1"/>
</dbReference>
<dbReference type="InterPro" id="IPR010998">
    <property type="entry name" value="Integrase_recombinase_N"/>
</dbReference>
<protein>
    <submittedName>
        <fullName evidence="5">Site-specific integrase</fullName>
    </submittedName>
</protein>
<dbReference type="EMBL" id="BAABKN010000034">
    <property type="protein sequence ID" value="GAA4757314.1"/>
    <property type="molecule type" value="Genomic_DNA"/>
</dbReference>
<dbReference type="PROSITE" id="PS51898">
    <property type="entry name" value="TYR_RECOMBINASE"/>
    <property type="match status" value="1"/>
</dbReference>
<dbReference type="Proteomes" id="UP001499882">
    <property type="component" value="Unassembled WGS sequence"/>
</dbReference>
<dbReference type="Pfam" id="PF26003">
    <property type="entry name" value="Integrase_N_phage"/>
    <property type="match status" value="1"/>
</dbReference>
<dbReference type="SUPFAM" id="SSF56349">
    <property type="entry name" value="DNA breaking-rejoining enzymes"/>
    <property type="match status" value="1"/>
</dbReference>
<organism evidence="5 6">
    <name type="scientific">Nocardioides endophyticus</name>
    <dbReference type="NCBI Taxonomy" id="1353775"/>
    <lineage>
        <taxon>Bacteria</taxon>
        <taxon>Bacillati</taxon>
        <taxon>Actinomycetota</taxon>
        <taxon>Actinomycetes</taxon>
        <taxon>Propionibacteriales</taxon>
        <taxon>Nocardioidaceae</taxon>
        <taxon>Nocardioides</taxon>
    </lineage>
</organism>